<dbReference type="PANTHER" id="PTHR37326:SF1">
    <property type="entry name" value="BLL3975 PROTEIN"/>
    <property type="match status" value="1"/>
</dbReference>
<evidence type="ECO:0000259" key="6">
    <source>
        <dbReference type="Pfam" id="PF24827"/>
    </source>
</evidence>
<evidence type="ECO:0000313" key="8">
    <source>
        <dbReference type="Proteomes" id="UP000235861"/>
    </source>
</evidence>
<proteinExistence type="predicted"/>
<accession>A0A2H9U8P6</accession>
<keyword evidence="4" id="KW-0862">Zinc</keyword>
<evidence type="ECO:0000313" key="7">
    <source>
        <dbReference type="EMBL" id="PJG60384.1"/>
    </source>
</evidence>
<evidence type="ECO:0000256" key="3">
    <source>
        <dbReference type="ARBA" id="ARBA00022801"/>
    </source>
</evidence>
<dbReference type="PANTHER" id="PTHR37326">
    <property type="entry name" value="BLL3975 PROTEIN"/>
    <property type="match status" value="1"/>
</dbReference>
<reference evidence="7 8" key="1">
    <citation type="submission" date="2017-11" db="EMBL/GenBank/DDBJ databases">
        <title>Draft genome sequence of environmental isolate Aeromonas cavernicola sp. nov. MDC 2508.</title>
        <authorList>
            <person name="Colston S.M."/>
            <person name="Navarro A."/>
            <person name="Martinez-Murcia A.J."/>
            <person name="Graf J."/>
        </authorList>
    </citation>
    <scope>NUCLEOTIDE SEQUENCE [LARGE SCALE GENOMIC DNA]</scope>
    <source>
        <strain evidence="7 8">MDC 2508</strain>
    </source>
</reference>
<comment type="caution">
    <text evidence="7">The sequence shown here is derived from an EMBL/GenBank/DDBJ whole genome shotgun (WGS) entry which is preliminary data.</text>
</comment>
<dbReference type="CDD" id="cd06251">
    <property type="entry name" value="M14_ASTE_ASPA-like"/>
    <property type="match status" value="1"/>
</dbReference>
<sequence length="367" mass="40022">MEIIMRYIAFAVGLAMFGTTAQAATEYTGDKVQGMPVISALDVADLPTGQHRFMFEGVETATGQHWYVPLMVAKGAKPGKKVLLQAGVHGDEMNGVRIVQQAMAQLEPAKMKGSVVAVIGPNRSGIERIARTWAIANDGTELVDYNRVHPGKEQGNPPERQAWLMWNKVYKGNVELALDYHTQTSGTAYPLFIYADYRNDEVKTLAELFPADQIKKDPGEPGSMETTFVEHGIPAITVEVGAPRIYQQDMIDRGLQGALNVLTHYQVIDGKIGANAKTEQTYIGNEMSSVRATTGGFAEILVKIGDEVKQGQQVALQRNAFGDVIATYTADRDGKVLAVSTDVIREHRAMLVRILGQNPAQSCQNGC</sequence>
<evidence type="ECO:0000256" key="4">
    <source>
        <dbReference type="ARBA" id="ARBA00022833"/>
    </source>
</evidence>
<dbReference type="Pfam" id="PF24827">
    <property type="entry name" value="AstE_AspA_cat"/>
    <property type="match status" value="1"/>
</dbReference>
<feature type="signal peptide" evidence="5">
    <location>
        <begin position="1"/>
        <end position="23"/>
    </location>
</feature>
<dbReference type="InterPro" id="IPR043795">
    <property type="entry name" value="N-alpha-Ac-DABA-like"/>
</dbReference>
<dbReference type="Gene3D" id="3.40.630.10">
    <property type="entry name" value="Zn peptidases"/>
    <property type="match status" value="1"/>
</dbReference>
<dbReference type="InterPro" id="IPR055438">
    <property type="entry name" value="AstE_AspA_cat"/>
</dbReference>
<feature type="chain" id="PRO_5014142798" evidence="5">
    <location>
        <begin position="24"/>
        <end position="367"/>
    </location>
</feature>
<dbReference type="GO" id="GO:0016811">
    <property type="term" value="F:hydrolase activity, acting on carbon-nitrogen (but not peptide) bonds, in linear amides"/>
    <property type="evidence" value="ECO:0007669"/>
    <property type="project" value="InterPro"/>
</dbReference>
<protein>
    <submittedName>
        <fullName evidence="7">Peptidase M14</fullName>
    </submittedName>
</protein>
<name>A0A2H9U8P6_9GAMM</name>
<dbReference type="InterPro" id="IPR053138">
    <property type="entry name" value="N-alpha-Ac-DABA_deacetylase"/>
</dbReference>
<keyword evidence="3" id="KW-0378">Hydrolase</keyword>
<dbReference type="GO" id="GO:0046872">
    <property type="term" value="F:metal ion binding"/>
    <property type="evidence" value="ECO:0007669"/>
    <property type="project" value="UniProtKB-KW"/>
</dbReference>
<dbReference type="Proteomes" id="UP000235861">
    <property type="component" value="Unassembled WGS sequence"/>
</dbReference>
<evidence type="ECO:0000256" key="5">
    <source>
        <dbReference type="SAM" id="SignalP"/>
    </source>
</evidence>
<evidence type="ECO:0000256" key="1">
    <source>
        <dbReference type="ARBA" id="ARBA00001947"/>
    </source>
</evidence>
<organism evidence="7 8">
    <name type="scientific">Aeromonas cavernicola</name>
    <dbReference type="NCBI Taxonomy" id="1006623"/>
    <lineage>
        <taxon>Bacteria</taxon>
        <taxon>Pseudomonadati</taxon>
        <taxon>Pseudomonadota</taxon>
        <taxon>Gammaproteobacteria</taxon>
        <taxon>Aeromonadales</taxon>
        <taxon>Aeromonadaceae</taxon>
        <taxon>Aeromonas</taxon>
    </lineage>
</organism>
<dbReference type="PIRSF" id="PIRSF039012">
    <property type="entry name" value="ASP"/>
    <property type="match status" value="1"/>
</dbReference>
<keyword evidence="8" id="KW-1185">Reference proteome</keyword>
<dbReference type="EMBL" id="PGGC01000015">
    <property type="protein sequence ID" value="PJG60384.1"/>
    <property type="molecule type" value="Genomic_DNA"/>
</dbReference>
<dbReference type="AlphaFoldDB" id="A0A2H9U8P6"/>
<evidence type="ECO:0000256" key="2">
    <source>
        <dbReference type="ARBA" id="ARBA00022723"/>
    </source>
</evidence>
<keyword evidence="5" id="KW-0732">Signal</keyword>
<dbReference type="GO" id="GO:0016788">
    <property type="term" value="F:hydrolase activity, acting on ester bonds"/>
    <property type="evidence" value="ECO:0007669"/>
    <property type="project" value="InterPro"/>
</dbReference>
<feature type="domain" description="Succinylglutamate desuccinylase/Aspartoacylase catalytic" evidence="6">
    <location>
        <begin position="78"/>
        <end position="264"/>
    </location>
</feature>
<keyword evidence="2" id="KW-0479">Metal-binding</keyword>
<comment type="cofactor">
    <cofactor evidence="1">
        <name>Zn(2+)</name>
        <dbReference type="ChEBI" id="CHEBI:29105"/>
    </cofactor>
</comment>
<dbReference type="OrthoDB" id="9782876at2"/>
<gene>
    <name evidence="7" type="ORF">CUC53_02445</name>
</gene>
<dbReference type="SUPFAM" id="SSF53187">
    <property type="entry name" value="Zn-dependent exopeptidases"/>
    <property type="match status" value="1"/>
</dbReference>